<keyword evidence="5 8" id="KW-1133">Transmembrane helix</keyword>
<dbReference type="GO" id="GO:0015145">
    <property type="term" value="F:monosaccharide transmembrane transporter activity"/>
    <property type="evidence" value="ECO:0007669"/>
    <property type="project" value="InterPro"/>
</dbReference>
<evidence type="ECO:0000256" key="2">
    <source>
        <dbReference type="ARBA" id="ARBA00010992"/>
    </source>
</evidence>
<feature type="transmembrane region" description="Helical" evidence="8">
    <location>
        <begin position="86"/>
        <end position="103"/>
    </location>
</feature>
<gene>
    <name evidence="11" type="ORF">F751_4229</name>
</gene>
<name>A0A087SA31_AUXPR</name>
<evidence type="ECO:0000256" key="1">
    <source>
        <dbReference type="ARBA" id="ARBA00004141"/>
    </source>
</evidence>
<feature type="domain" description="Major facilitator superfamily (MFS) profile" evidence="9">
    <location>
        <begin position="31"/>
        <end position="480"/>
    </location>
</feature>
<dbReference type="InterPro" id="IPR020846">
    <property type="entry name" value="MFS_dom"/>
</dbReference>
<dbReference type="InterPro" id="IPR017937">
    <property type="entry name" value="Thioredoxin_CS"/>
</dbReference>
<dbReference type="PROSITE" id="PS00217">
    <property type="entry name" value="SUGAR_TRANSPORT_2"/>
    <property type="match status" value="1"/>
</dbReference>
<dbReference type="InterPro" id="IPR036249">
    <property type="entry name" value="Thioredoxin-like_sf"/>
</dbReference>
<dbReference type="PANTHER" id="PTHR23500:SF357">
    <property type="entry name" value="IP12678P"/>
    <property type="match status" value="1"/>
</dbReference>
<keyword evidence="4 8" id="KW-0812">Transmembrane</keyword>
<dbReference type="RefSeq" id="XP_011395441.1">
    <property type="nucleotide sequence ID" value="XM_011397139.1"/>
</dbReference>
<dbReference type="eggNOG" id="KOG0254">
    <property type="taxonomic scope" value="Eukaryota"/>
</dbReference>
<dbReference type="PROSITE" id="PS00194">
    <property type="entry name" value="THIOREDOXIN_1"/>
    <property type="match status" value="1"/>
</dbReference>
<evidence type="ECO:0000313" key="12">
    <source>
        <dbReference type="Proteomes" id="UP000028924"/>
    </source>
</evidence>
<evidence type="ECO:0000259" key="9">
    <source>
        <dbReference type="PROSITE" id="PS50850"/>
    </source>
</evidence>
<dbReference type="InterPro" id="IPR036259">
    <property type="entry name" value="MFS_trans_sf"/>
</dbReference>
<feature type="transmembrane region" description="Helical" evidence="8">
    <location>
        <begin position="202"/>
        <end position="224"/>
    </location>
</feature>
<feature type="transmembrane region" description="Helical" evidence="8">
    <location>
        <begin position="426"/>
        <end position="449"/>
    </location>
</feature>
<dbReference type="PROSITE" id="PS50850">
    <property type="entry name" value="MFS"/>
    <property type="match status" value="1"/>
</dbReference>
<keyword evidence="3" id="KW-0813">Transport</keyword>
<feature type="transmembrane region" description="Helical" evidence="8">
    <location>
        <begin position="353"/>
        <end position="375"/>
    </location>
</feature>
<organism evidence="11 12">
    <name type="scientific">Auxenochlorella protothecoides</name>
    <name type="common">Green microalga</name>
    <name type="synonym">Chlorella protothecoides</name>
    <dbReference type="NCBI Taxonomy" id="3075"/>
    <lineage>
        <taxon>Eukaryota</taxon>
        <taxon>Viridiplantae</taxon>
        <taxon>Chlorophyta</taxon>
        <taxon>core chlorophytes</taxon>
        <taxon>Trebouxiophyceae</taxon>
        <taxon>Chlorellales</taxon>
        <taxon>Chlorellaceae</taxon>
        <taxon>Auxenochlorella</taxon>
    </lineage>
</organism>
<dbReference type="KEGG" id="apro:F751_4229"/>
<dbReference type="GeneID" id="23615620"/>
<evidence type="ECO:0000259" key="10">
    <source>
        <dbReference type="PROSITE" id="PS51352"/>
    </source>
</evidence>
<feature type="transmembrane region" description="Helical" evidence="8">
    <location>
        <begin position="283"/>
        <end position="300"/>
    </location>
</feature>
<dbReference type="Proteomes" id="UP000028924">
    <property type="component" value="Unassembled WGS sequence"/>
</dbReference>
<evidence type="ECO:0000256" key="6">
    <source>
        <dbReference type="ARBA" id="ARBA00023136"/>
    </source>
</evidence>
<dbReference type="InterPro" id="IPR013766">
    <property type="entry name" value="Thioredoxin_domain"/>
</dbReference>
<dbReference type="Pfam" id="PF09335">
    <property type="entry name" value="VTT_dom"/>
    <property type="match status" value="1"/>
</dbReference>
<feature type="transmembrane region" description="Helical" evidence="8">
    <location>
        <begin position="690"/>
        <end position="708"/>
    </location>
</feature>
<dbReference type="InterPro" id="IPR044778">
    <property type="entry name" value="MFS_STP/MST-like_plant"/>
</dbReference>
<keyword evidence="6 8" id="KW-0472">Membrane</keyword>
<feature type="transmembrane region" description="Helical" evidence="8">
    <location>
        <begin position="455"/>
        <end position="476"/>
    </location>
</feature>
<sequence>MLSPSPLSNRSWLDKARHLPAWGLTWTLLYSGFLGSLLHIIGGYDSGITGGVFSSTTFLEKFYPELLTTTTSPTVTPYCKYANDTLNLYTALFYPGVLVGAIASSFTSRWYGRLSSLRCCAVLTIVAAVVQVTAPNRAAILAGRVLLGFGDGFNEHVSAIYLAEIAPAQLRGKFISGTIFFGGFGVFVAQVINYGVRDLGNNWQWALGLVMVPAGILLAGSLFMPESPSALNSLGRREDALRALRRLRGREDVGAELDDISWAAGRAPTLRAAWHAVLTQRRYVPPLVIVLLGVTFNWWSGNSAATFYAPNVFTILGFGHSTALINAVVIGCSKIAGVLMGMLLLDRFKRRSVLFWGCGVMIAAQVTSAILFNQFLADVPGAVATNAQGIGILVTMVVYELAFMGTQNTTVTVFMGEFPPLEIRPVVWVLITLLTATWGTVSTYTFLLMLCAMKWGLYLFSAGVAGLLLLYTIFLVPETSHVPVERLQAVFYTHWLWKRFMPVGDEERGPLAPGDPPPTAIDGGKGSDADNKSDYTILFAIVFAETGLVIAPFLPGDSLLFATGALAASDKLNIYLLLLTYMAAAVLGDLVSYTAGKYLGAHVQQSRLVKKEHLVKTQHFFAKHGGRAVVLGRFLPIVRTFAPFVAGMSAMPGSAFAYFNVLGAALWTCLCCGGGYVFGNVPLVRNNFSLVMLAIVVLSILPAAYEVLTTRGVRQRKLRLAGPGTLTGQFGVLAICPDAERAQTCTPEEIQEVSARELEDAVQSRAKPLIIDFYATWCGPCVLQSKELVKVAERLGDSVRILKIDTDENPDISNQLQIMGLPTVIIVPTDTSKPALRTEGLLSADKIVSLVTSENGPAAVTTFDAGAKGLY</sequence>
<dbReference type="CDD" id="cd02947">
    <property type="entry name" value="TRX_family"/>
    <property type="match status" value="1"/>
</dbReference>
<dbReference type="GO" id="GO:0016020">
    <property type="term" value="C:membrane"/>
    <property type="evidence" value="ECO:0007669"/>
    <property type="project" value="UniProtKB-SubCell"/>
</dbReference>
<feature type="domain" description="Thioredoxin" evidence="10">
    <location>
        <begin position="730"/>
        <end position="856"/>
    </location>
</feature>
<dbReference type="Pfam" id="PF00085">
    <property type="entry name" value="Thioredoxin"/>
    <property type="match status" value="1"/>
</dbReference>
<dbReference type="AlphaFoldDB" id="A0A087SA31"/>
<dbReference type="SUPFAM" id="SSF103473">
    <property type="entry name" value="MFS general substrate transporter"/>
    <property type="match status" value="1"/>
</dbReference>
<protein>
    <submittedName>
        <fullName evidence="11">H(+)/hexose cotransporter 3</fullName>
    </submittedName>
</protein>
<evidence type="ECO:0000256" key="8">
    <source>
        <dbReference type="SAM" id="Phobius"/>
    </source>
</evidence>
<comment type="similarity">
    <text evidence="2">Belongs to the major facilitator superfamily. Sugar transporter (TC 2.A.1.1) family.</text>
</comment>
<feature type="transmembrane region" description="Helical" evidence="8">
    <location>
        <begin position="535"/>
        <end position="554"/>
    </location>
</feature>
<evidence type="ECO:0000256" key="4">
    <source>
        <dbReference type="ARBA" id="ARBA00022692"/>
    </source>
</evidence>
<dbReference type="EMBL" id="KL662078">
    <property type="protein sequence ID" value="KFM22585.1"/>
    <property type="molecule type" value="Genomic_DNA"/>
</dbReference>
<dbReference type="PANTHER" id="PTHR23500">
    <property type="entry name" value="SOLUTE CARRIER FAMILY 2, FACILITATED GLUCOSE TRANSPORTER"/>
    <property type="match status" value="1"/>
</dbReference>
<evidence type="ECO:0000256" key="3">
    <source>
        <dbReference type="ARBA" id="ARBA00022448"/>
    </source>
</evidence>
<dbReference type="Pfam" id="PF00083">
    <property type="entry name" value="Sugar_tr"/>
    <property type="match status" value="1"/>
</dbReference>
<dbReference type="eggNOG" id="KOG0907">
    <property type="taxonomic scope" value="Eukaryota"/>
</dbReference>
<dbReference type="SUPFAM" id="SSF52833">
    <property type="entry name" value="Thioredoxin-like"/>
    <property type="match status" value="1"/>
</dbReference>
<dbReference type="PROSITE" id="PS51352">
    <property type="entry name" value="THIOREDOXIN_2"/>
    <property type="match status" value="1"/>
</dbReference>
<dbReference type="Gene3D" id="3.40.30.10">
    <property type="entry name" value="Glutaredoxin"/>
    <property type="match status" value="1"/>
</dbReference>
<dbReference type="Gene3D" id="1.20.1250.20">
    <property type="entry name" value="MFS general substrate transporter like domains"/>
    <property type="match status" value="1"/>
</dbReference>
<comment type="subcellular location">
    <subcellularLocation>
        <location evidence="1">Membrane</location>
        <topology evidence="1">Multi-pass membrane protein</topology>
    </subcellularLocation>
</comment>
<accession>A0A087SA31</accession>
<feature type="transmembrane region" description="Helical" evidence="8">
    <location>
        <begin position="656"/>
        <end position="678"/>
    </location>
</feature>
<feature type="transmembrane region" description="Helical" evidence="8">
    <location>
        <begin position="115"/>
        <end position="134"/>
    </location>
</feature>
<feature type="transmembrane region" description="Helical" evidence="8">
    <location>
        <begin position="21"/>
        <end position="41"/>
    </location>
</feature>
<dbReference type="CDD" id="cd17361">
    <property type="entry name" value="MFS_STP"/>
    <property type="match status" value="1"/>
</dbReference>
<evidence type="ECO:0000256" key="5">
    <source>
        <dbReference type="ARBA" id="ARBA00022989"/>
    </source>
</evidence>
<feature type="region of interest" description="Disordered" evidence="7">
    <location>
        <begin position="507"/>
        <end position="528"/>
    </location>
</feature>
<dbReference type="OrthoDB" id="508119at2759"/>
<dbReference type="InterPro" id="IPR032816">
    <property type="entry name" value="VTT_dom"/>
</dbReference>
<feature type="transmembrane region" description="Helical" evidence="8">
    <location>
        <begin position="174"/>
        <end position="196"/>
    </location>
</feature>
<dbReference type="InterPro" id="IPR005828">
    <property type="entry name" value="MFS_sugar_transport-like"/>
</dbReference>
<evidence type="ECO:0000256" key="7">
    <source>
        <dbReference type="SAM" id="MobiDB-lite"/>
    </source>
</evidence>
<proteinExistence type="inferred from homology"/>
<dbReference type="InterPro" id="IPR045262">
    <property type="entry name" value="STP/PLT_plant"/>
</dbReference>
<feature type="transmembrane region" description="Helical" evidence="8">
    <location>
        <begin position="574"/>
        <end position="595"/>
    </location>
</feature>
<dbReference type="InterPro" id="IPR005829">
    <property type="entry name" value="Sugar_transporter_CS"/>
</dbReference>
<feature type="transmembrane region" description="Helical" evidence="8">
    <location>
        <begin position="387"/>
        <end position="405"/>
    </location>
</feature>
<evidence type="ECO:0000313" key="11">
    <source>
        <dbReference type="EMBL" id="KFM22585.1"/>
    </source>
</evidence>
<keyword evidence="12" id="KW-1185">Reference proteome</keyword>
<reference evidence="11 12" key="1">
    <citation type="journal article" date="2014" name="BMC Genomics">
        <title>Oil accumulation mechanisms of the oleaginous microalga Chlorella protothecoides revealed through its genome, transcriptomes, and proteomes.</title>
        <authorList>
            <person name="Gao C."/>
            <person name="Wang Y."/>
            <person name="Shen Y."/>
            <person name="Yan D."/>
            <person name="He X."/>
            <person name="Dai J."/>
            <person name="Wu Q."/>
        </authorList>
    </citation>
    <scope>NUCLEOTIDE SEQUENCE [LARGE SCALE GENOMIC DNA]</scope>
    <source>
        <strain evidence="11 12">0710</strain>
    </source>
</reference>